<dbReference type="Proteomes" id="UP000509704">
    <property type="component" value="Chromosome 6"/>
</dbReference>
<evidence type="ECO:0000259" key="6">
    <source>
        <dbReference type="Pfam" id="PF07393"/>
    </source>
</evidence>
<dbReference type="Pfam" id="PF20667">
    <property type="entry name" value="Sec10_N"/>
    <property type="match status" value="1"/>
</dbReference>
<keyword evidence="2" id="KW-0813">Transport</keyword>
<dbReference type="RefSeq" id="XP_037145642.1">
    <property type="nucleotide sequence ID" value="XM_037289747.1"/>
</dbReference>
<evidence type="ECO:0000259" key="7">
    <source>
        <dbReference type="Pfam" id="PF20667"/>
    </source>
</evidence>
<gene>
    <name evidence="8" type="ORF">HG535_0F04290</name>
</gene>
<dbReference type="GeneID" id="59237675"/>
<sequence length="837" mass="94553">MNSIYELDSKWRKLLTSNNFLGGLTVNEFVEQLSRDHSIKGRSGSNAPKTAFESLDPKPYIRTFEFILKELNSLSGESSERKHQLAEQVSHQEIEHAQSVIALSANLKHMMGRYDQLDHQLTSVNQVVSPLGEKLEIAIRKKKAYIKSVELITQYHEFYANGGSSYLETLRLSSNWLKKTQAAILVKNLLVLAFKVETSSIKRTVEVAKLIEEYSEVMEKNLLESFNNAYRDNNFTQLNEIALILNQFNGGVNVIHSFINQHAYFIDSDQVHRDETTDIFLDEDFKQRLIDPSLHGVVFEKSMVQLLNDVERVVKNESKVVKRVFEERAPQVIQLFMQRIFAQKIEAKIDHLLAASQSLSNLAYVRMLHALYSLLGQFIKDLSEFFQLLEIDVDNVLTASLEQSYSELFSKYLYDRTKYFDVEKKSLETILFEKTANFNMKYERSTRSRALANRLTSSLENGLEINGLATTSSSKLSQLNSFFKSHIDKDRLGINRVNSLNRSNTLSNRDPNQSVISNQETADLSSTDDDGFNLQNADAMLKCVVESIARVMELASSKAGNYSFELLEVMLIGIVSSYVDTALEAAYSESSKSDVAKPQVIQLGFLRYISLSTDILSLTSASVKAIFLPLLNNSPAIKSKIVVITNNQITRCELLINITLEEVCRVILTKFSNCLAKQKKKDFSPKSQELLDHDTLPAVEIVGMLNSLYSQVTLYLKGENLVSFLEKIGEGLYSLLLDHYMKFQVSSAGGIIVTKDIIGYQTAIESWGIAALNEAFSTLRELANLFTVQSDLLDSLTKEGQLAEVSRDIISAYVSNREDFSQDSFIAGVRMNLKQHI</sequence>
<dbReference type="InterPro" id="IPR048627">
    <property type="entry name" value="Sec10_HB"/>
</dbReference>
<feature type="compositionally biased region" description="Polar residues" evidence="5">
    <location>
        <begin position="510"/>
        <end position="524"/>
    </location>
</feature>
<comment type="similarity">
    <text evidence="1">Belongs to the SEC10 family.</text>
</comment>
<dbReference type="InterPro" id="IPR048625">
    <property type="entry name" value="Sec10_N"/>
</dbReference>
<organism evidence="8 9">
    <name type="scientific">Zygotorulaspora mrakii</name>
    <name type="common">Zygosaccharomyces mrakii</name>
    <dbReference type="NCBI Taxonomy" id="42260"/>
    <lineage>
        <taxon>Eukaryota</taxon>
        <taxon>Fungi</taxon>
        <taxon>Dikarya</taxon>
        <taxon>Ascomycota</taxon>
        <taxon>Saccharomycotina</taxon>
        <taxon>Saccharomycetes</taxon>
        <taxon>Saccharomycetales</taxon>
        <taxon>Saccharomycetaceae</taxon>
        <taxon>Zygotorulaspora</taxon>
    </lineage>
</organism>
<dbReference type="PANTHER" id="PTHR12100">
    <property type="entry name" value="SEC10"/>
    <property type="match status" value="1"/>
</dbReference>
<dbReference type="OrthoDB" id="125856at2759"/>
<evidence type="ECO:0000256" key="3">
    <source>
        <dbReference type="ARBA" id="ARBA00022483"/>
    </source>
</evidence>
<evidence type="ECO:0000256" key="1">
    <source>
        <dbReference type="ARBA" id="ARBA00006572"/>
    </source>
</evidence>
<name>A0A7H9B5V1_ZYGMR</name>
<evidence type="ECO:0000313" key="9">
    <source>
        <dbReference type="Proteomes" id="UP000509704"/>
    </source>
</evidence>
<feature type="domain" description="Exocyst complex component Sec10-like alpha-helical bundle" evidence="6">
    <location>
        <begin position="181"/>
        <end position="822"/>
    </location>
</feature>
<dbReference type="KEGG" id="zmk:HG535_0F04290"/>
<evidence type="ECO:0000256" key="2">
    <source>
        <dbReference type="ARBA" id="ARBA00022448"/>
    </source>
</evidence>
<evidence type="ECO:0000313" key="8">
    <source>
        <dbReference type="EMBL" id="QLG73917.1"/>
    </source>
</evidence>
<protein>
    <submittedName>
        <fullName evidence="8">Uncharacterized protein</fullName>
    </submittedName>
</protein>
<reference evidence="8 9" key="1">
    <citation type="submission" date="2020-07" db="EMBL/GenBank/DDBJ databases">
        <title>The yeast mating-type switching endonuclease HO is a domesticated member of an unorthodox homing genetic element family.</title>
        <authorList>
            <person name="Coughlan A.Y."/>
            <person name="Lombardi L."/>
            <person name="Braun-Galleani S."/>
            <person name="Martos A.R."/>
            <person name="Galeote V."/>
            <person name="Bigey F."/>
            <person name="Dequin S."/>
            <person name="Byrne K.P."/>
            <person name="Wolfe K.H."/>
        </authorList>
    </citation>
    <scope>NUCLEOTIDE SEQUENCE [LARGE SCALE GENOMIC DNA]</scope>
    <source>
        <strain evidence="8 9">NRRL Y-6702</strain>
    </source>
</reference>
<dbReference type="GO" id="GO:0006893">
    <property type="term" value="P:Golgi to plasma membrane transport"/>
    <property type="evidence" value="ECO:0007669"/>
    <property type="project" value="TreeGrafter"/>
</dbReference>
<dbReference type="EMBL" id="CP058609">
    <property type="protein sequence ID" value="QLG73917.1"/>
    <property type="molecule type" value="Genomic_DNA"/>
</dbReference>
<dbReference type="Pfam" id="PF07393">
    <property type="entry name" value="Sec10_HB"/>
    <property type="match status" value="1"/>
</dbReference>
<dbReference type="GO" id="GO:0000145">
    <property type="term" value="C:exocyst"/>
    <property type="evidence" value="ECO:0007669"/>
    <property type="project" value="TreeGrafter"/>
</dbReference>
<keyword evidence="4" id="KW-0175">Coiled coil</keyword>
<feature type="domain" description="Exocyst complex component Sec10 N-terminal" evidence="7">
    <location>
        <begin position="57"/>
        <end position="170"/>
    </location>
</feature>
<feature type="region of interest" description="Disordered" evidence="5">
    <location>
        <begin position="501"/>
        <end position="524"/>
    </location>
</feature>
<accession>A0A7H9B5V1</accession>
<dbReference type="PANTHER" id="PTHR12100:SF0">
    <property type="entry name" value="EXOCYST COMPLEX COMPONENT 5"/>
    <property type="match status" value="1"/>
</dbReference>
<keyword evidence="9" id="KW-1185">Reference proteome</keyword>
<dbReference type="GO" id="GO:0006887">
    <property type="term" value="P:exocytosis"/>
    <property type="evidence" value="ECO:0007669"/>
    <property type="project" value="UniProtKB-KW"/>
</dbReference>
<keyword evidence="3" id="KW-0268">Exocytosis</keyword>
<dbReference type="AlphaFoldDB" id="A0A7H9B5V1"/>
<evidence type="ECO:0000256" key="5">
    <source>
        <dbReference type="SAM" id="MobiDB-lite"/>
    </source>
</evidence>
<proteinExistence type="inferred from homology"/>
<evidence type="ECO:0000256" key="4">
    <source>
        <dbReference type="ARBA" id="ARBA00023054"/>
    </source>
</evidence>
<dbReference type="InterPro" id="IPR009976">
    <property type="entry name" value="Sec10-like"/>
</dbReference>